<evidence type="ECO:0000313" key="2">
    <source>
        <dbReference type="EMBL" id="RIH85536.1"/>
    </source>
</evidence>
<keyword evidence="2" id="KW-0378">Hydrolase</keyword>
<dbReference type="PANTHER" id="PTHR43751:SF3">
    <property type="entry name" value="SULFATASE N-TERMINAL DOMAIN-CONTAINING PROTEIN"/>
    <property type="match status" value="1"/>
</dbReference>
<dbReference type="Pfam" id="PF00884">
    <property type="entry name" value="Sulfatase"/>
    <property type="match status" value="1"/>
</dbReference>
<dbReference type="InterPro" id="IPR052701">
    <property type="entry name" value="GAG_Ulvan_Degrading_Sulfatases"/>
</dbReference>
<proteinExistence type="predicted"/>
<dbReference type="InterPro" id="IPR000917">
    <property type="entry name" value="Sulfatase_N"/>
</dbReference>
<dbReference type="GO" id="GO:0047753">
    <property type="term" value="F:choline-sulfatase activity"/>
    <property type="evidence" value="ECO:0007669"/>
    <property type="project" value="UniProtKB-EC"/>
</dbReference>
<dbReference type="Proteomes" id="UP000265715">
    <property type="component" value="Unassembled WGS sequence"/>
</dbReference>
<name>A0A399EPR5_9DEIN</name>
<dbReference type="PANTHER" id="PTHR43751">
    <property type="entry name" value="SULFATASE"/>
    <property type="match status" value="1"/>
</dbReference>
<protein>
    <submittedName>
        <fullName evidence="2">Choline-sulfatase</fullName>
        <ecNumber evidence="2">3.1.6.6</ecNumber>
    </submittedName>
</protein>
<keyword evidence="3" id="KW-1185">Reference proteome</keyword>
<sequence length="482" mass="54006">MRYLYIDVDSLRAAQLGCYGYPRPTSPTLDRLAAEGVRFEHCYVSDAPCLPSRSALALGRFGLRSGVVNHGGLVSEPFPLGPRRGFSGAPGFETLFQAFRRAEYYPVSVTPFPNRHVAPWFTLGLREWHNTGKGGFELAHEVNAVAEPWLEAHARQDRWFLHVNYWDAHTPYRLPDELPNPFAGFPEPGWPTPEVLEAHWNSYGPNSAQDSPGVWAKQVPRAGVPHQIRTRADLAAWVAAYDMGIRYVGDHVARLLAILEREGVLGETVVVISADHGENQGEHNVYGDHQTACSHTSRVPFVVRGPGFEGGRVNRGLHYQFDLMATLLKHAGGEVPAGWDARPLASPDDPGRPALVVSQMAWTCQRSVRWGKHLMTRTYHDGYKELPELALYDLEADPHEERDLAASEPALVAEGLRILDGWKHALLQDTQAPEPYDPMYVVLREGGPWQVRGRLRWFAEHLRRTGRAHHAAALEERHRGEL</sequence>
<evidence type="ECO:0000313" key="3">
    <source>
        <dbReference type="Proteomes" id="UP000265715"/>
    </source>
</evidence>
<dbReference type="InterPro" id="IPR017850">
    <property type="entry name" value="Alkaline_phosphatase_core_sf"/>
</dbReference>
<gene>
    <name evidence="2" type="primary">betC_1</name>
    <name evidence="2" type="ORF">Mterra_01681</name>
</gene>
<dbReference type="SUPFAM" id="SSF53649">
    <property type="entry name" value="Alkaline phosphatase-like"/>
    <property type="match status" value="1"/>
</dbReference>
<evidence type="ECO:0000259" key="1">
    <source>
        <dbReference type="Pfam" id="PF00884"/>
    </source>
</evidence>
<dbReference type="OrthoDB" id="9762324at2"/>
<dbReference type="CDD" id="cd16148">
    <property type="entry name" value="sulfatase_like"/>
    <property type="match status" value="1"/>
</dbReference>
<reference evidence="2 3" key="1">
    <citation type="submission" date="2018-08" db="EMBL/GenBank/DDBJ databases">
        <title>Meiothermus terrae DSM 26712 genome sequencing project.</title>
        <authorList>
            <person name="Da Costa M.S."/>
            <person name="Albuquerque L."/>
            <person name="Raposo P."/>
            <person name="Froufe H.J.C."/>
            <person name="Barroso C.S."/>
            <person name="Egas C."/>
        </authorList>
    </citation>
    <scope>NUCLEOTIDE SEQUENCE [LARGE SCALE GENOMIC DNA]</scope>
    <source>
        <strain evidence="2 3">DSM 26712</strain>
    </source>
</reference>
<accession>A0A399EPR5</accession>
<dbReference type="EMBL" id="QXDL01000057">
    <property type="protein sequence ID" value="RIH85536.1"/>
    <property type="molecule type" value="Genomic_DNA"/>
</dbReference>
<dbReference type="RefSeq" id="WP_119314807.1">
    <property type="nucleotide sequence ID" value="NZ_QXDL01000057.1"/>
</dbReference>
<dbReference type="Gene3D" id="3.40.720.10">
    <property type="entry name" value="Alkaline Phosphatase, subunit A"/>
    <property type="match status" value="1"/>
</dbReference>
<feature type="domain" description="Sulfatase N-terminal" evidence="1">
    <location>
        <begin position="3"/>
        <end position="332"/>
    </location>
</feature>
<dbReference type="EC" id="3.1.6.6" evidence="2"/>
<comment type="caution">
    <text evidence="2">The sequence shown here is derived from an EMBL/GenBank/DDBJ whole genome shotgun (WGS) entry which is preliminary data.</text>
</comment>
<organism evidence="2 3">
    <name type="scientific">Calidithermus terrae</name>
    <dbReference type="NCBI Taxonomy" id="1408545"/>
    <lineage>
        <taxon>Bacteria</taxon>
        <taxon>Thermotogati</taxon>
        <taxon>Deinococcota</taxon>
        <taxon>Deinococci</taxon>
        <taxon>Thermales</taxon>
        <taxon>Thermaceae</taxon>
        <taxon>Calidithermus</taxon>
    </lineage>
</organism>
<dbReference type="AlphaFoldDB" id="A0A399EPR5"/>